<dbReference type="InterPro" id="IPR051532">
    <property type="entry name" value="Ester_Hydrolysis_Enzymes"/>
</dbReference>
<dbReference type="Pfam" id="PF13472">
    <property type="entry name" value="Lipase_GDSL_2"/>
    <property type="match status" value="1"/>
</dbReference>
<evidence type="ECO:0000259" key="2">
    <source>
        <dbReference type="Pfam" id="PF13472"/>
    </source>
</evidence>
<evidence type="ECO:0000256" key="1">
    <source>
        <dbReference type="SAM" id="Phobius"/>
    </source>
</evidence>
<feature type="transmembrane region" description="Helical" evidence="1">
    <location>
        <begin position="6"/>
        <end position="27"/>
    </location>
</feature>
<dbReference type="Gene3D" id="3.40.50.1110">
    <property type="entry name" value="SGNH hydrolase"/>
    <property type="match status" value="1"/>
</dbReference>
<evidence type="ECO:0000313" key="4">
    <source>
        <dbReference type="Proteomes" id="UP000198833"/>
    </source>
</evidence>
<dbReference type="AlphaFoldDB" id="A0A1H9CRV6"/>
<reference evidence="3 4" key="1">
    <citation type="submission" date="2016-10" db="EMBL/GenBank/DDBJ databases">
        <authorList>
            <person name="de Groot N.N."/>
        </authorList>
    </citation>
    <scope>NUCLEOTIDE SEQUENCE [LARGE SCALE GENOMIC DNA]</scope>
    <source>
        <strain evidence="3 4">DSM 15695</strain>
    </source>
</reference>
<name>A0A1H9CRV6_9LACT</name>
<gene>
    <name evidence="3" type="ORF">SAMN04488558_104107</name>
</gene>
<keyword evidence="4" id="KW-1185">Reference proteome</keyword>
<dbReference type="STRING" id="89093.SAMN04488558_104107"/>
<dbReference type="PANTHER" id="PTHR30383:SF5">
    <property type="entry name" value="SGNH HYDROLASE-TYPE ESTERASE DOMAIN-CONTAINING PROTEIN"/>
    <property type="match status" value="1"/>
</dbReference>
<dbReference type="EMBL" id="FOEN01000004">
    <property type="protein sequence ID" value="SEQ03358.1"/>
    <property type="molecule type" value="Genomic_DNA"/>
</dbReference>
<dbReference type="PANTHER" id="PTHR30383">
    <property type="entry name" value="THIOESTERASE 1/PROTEASE 1/LYSOPHOSPHOLIPASE L1"/>
    <property type="match status" value="1"/>
</dbReference>
<keyword evidence="1" id="KW-0472">Membrane</keyword>
<accession>A0A1H9CRV6</accession>
<proteinExistence type="predicted"/>
<feature type="domain" description="SGNH hydrolase-type esterase" evidence="2">
    <location>
        <begin position="76"/>
        <end position="233"/>
    </location>
</feature>
<keyword evidence="1" id="KW-0812">Transmembrane</keyword>
<dbReference type="InterPro" id="IPR013830">
    <property type="entry name" value="SGNH_hydro"/>
</dbReference>
<dbReference type="GO" id="GO:0004622">
    <property type="term" value="F:phosphatidylcholine lysophospholipase activity"/>
    <property type="evidence" value="ECO:0007669"/>
    <property type="project" value="TreeGrafter"/>
</dbReference>
<dbReference type="SUPFAM" id="SSF52266">
    <property type="entry name" value="SGNH hydrolase"/>
    <property type="match status" value="1"/>
</dbReference>
<dbReference type="RefSeq" id="WP_092571292.1">
    <property type="nucleotide sequence ID" value="NZ_CALUDV010000003.1"/>
</dbReference>
<dbReference type="Proteomes" id="UP000198833">
    <property type="component" value="Unassembled WGS sequence"/>
</dbReference>
<dbReference type="InterPro" id="IPR036514">
    <property type="entry name" value="SGNH_hydro_sf"/>
</dbReference>
<protein>
    <submittedName>
        <fullName evidence="3">Lysophospholipase L1</fullName>
    </submittedName>
</protein>
<keyword evidence="1" id="KW-1133">Transmembrane helix</keyword>
<evidence type="ECO:0000313" key="3">
    <source>
        <dbReference type="EMBL" id="SEQ03358.1"/>
    </source>
</evidence>
<sequence>MKQHHLIKWILFPLISFVIAFGLIYFVKGQGLFNQSVASTDQAEELVSEFQARENYLNRESSFVYDSISQDNIIFIGDSLIQRSEWAELLSNPKIMNFGINGDTIAGVYRRMNEILERHPQAIFMLVGVNDLYLNQFSESELVNQYRQTVQRIRQQSPDSQFYALSLLPVNQSKFAHPVDNQKVVSFNGEIQPIVESLGGTFINVHPKLLNQAGELDEKYTYDGIHLNADGYTILAQTILDQIQ</sequence>
<dbReference type="OrthoDB" id="2513075at2"/>
<organism evidence="3 4">
    <name type="scientific">Ignavigranum ruoffiae</name>
    <dbReference type="NCBI Taxonomy" id="89093"/>
    <lineage>
        <taxon>Bacteria</taxon>
        <taxon>Bacillati</taxon>
        <taxon>Bacillota</taxon>
        <taxon>Bacilli</taxon>
        <taxon>Lactobacillales</taxon>
        <taxon>Aerococcaceae</taxon>
        <taxon>Ignavigranum</taxon>
    </lineage>
</organism>